<dbReference type="Gene3D" id="3.30.559.10">
    <property type="entry name" value="Chloramphenicol acetyltransferase-like domain"/>
    <property type="match status" value="1"/>
</dbReference>
<keyword evidence="7" id="KW-0444">Lipid biosynthesis</keyword>
<gene>
    <name evidence="14" type="ORF">F5544_31775</name>
</gene>
<name>A0A6G9YLV7_9NOCA</name>
<dbReference type="Proteomes" id="UP000503540">
    <property type="component" value="Chromosome"/>
</dbReference>
<accession>A0A6G9YLV7</accession>
<dbReference type="EMBL" id="CP046172">
    <property type="protein sequence ID" value="QIS14194.1"/>
    <property type="molecule type" value="Genomic_DNA"/>
</dbReference>
<organism evidence="14 15">
    <name type="scientific">Nocardia arthritidis</name>
    <dbReference type="NCBI Taxonomy" id="228602"/>
    <lineage>
        <taxon>Bacteria</taxon>
        <taxon>Bacillati</taxon>
        <taxon>Actinomycetota</taxon>
        <taxon>Actinomycetes</taxon>
        <taxon>Mycobacteriales</taxon>
        <taxon>Nocardiaceae</taxon>
        <taxon>Nocardia</taxon>
    </lineage>
</organism>
<evidence type="ECO:0000256" key="8">
    <source>
        <dbReference type="ARBA" id="ARBA00022679"/>
    </source>
</evidence>
<reference evidence="14 15" key="1">
    <citation type="journal article" date="2019" name="ACS Chem. Biol.">
        <title>Identification and Mobilization of a Cryptic Antibiotic Biosynthesis Gene Locus from a Human-Pathogenic Nocardia Isolate.</title>
        <authorList>
            <person name="Herisse M."/>
            <person name="Ishida K."/>
            <person name="Porter J.L."/>
            <person name="Howden B."/>
            <person name="Hertweck C."/>
            <person name="Stinear T.P."/>
            <person name="Pidot S.J."/>
        </authorList>
    </citation>
    <scope>NUCLEOTIDE SEQUENCE [LARGE SCALE GENOMIC DNA]</scope>
    <source>
        <strain evidence="14 15">AUSMDU00012717</strain>
    </source>
</reference>
<evidence type="ECO:0000313" key="15">
    <source>
        <dbReference type="Proteomes" id="UP000503540"/>
    </source>
</evidence>
<evidence type="ECO:0000259" key="13">
    <source>
        <dbReference type="Pfam" id="PF16911"/>
    </source>
</evidence>
<protein>
    <recommendedName>
        <fullName evidence="6">Phthiocerol/phthiodiolone dimycocerosyl transferase</fullName>
        <ecNumber evidence="5">2.3.1.282</ecNumber>
    </recommendedName>
    <alternativeName>
        <fullName evidence="12">Acyltransferase PapA5</fullName>
    </alternativeName>
    <alternativeName>
        <fullName evidence="10">Phthiocerol/phthiodiolone O-acyltransferase</fullName>
    </alternativeName>
    <alternativeName>
        <fullName evidence="11">Polyketide synthase-associated protein A5</fullName>
    </alternativeName>
</protein>
<evidence type="ECO:0000256" key="7">
    <source>
        <dbReference type="ARBA" id="ARBA00022516"/>
    </source>
</evidence>
<dbReference type="KEGG" id="nah:F5544_31775"/>
<keyword evidence="8" id="KW-0808">Transferase</keyword>
<proteinExistence type="inferred from homology"/>
<dbReference type="GO" id="GO:0016746">
    <property type="term" value="F:acyltransferase activity"/>
    <property type="evidence" value="ECO:0007669"/>
    <property type="project" value="UniProtKB-KW"/>
</dbReference>
<keyword evidence="15" id="KW-1185">Reference proteome</keyword>
<evidence type="ECO:0000256" key="4">
    <source>
        <dbReference type="ARBA" id="ARBA00006558"/>
    </source>
</evidence>
<feature type="domain" description="Phthiocerol/phthiodiolone dimycocerosyl transferase C-terminal" evidence="13">
    <location>
        <begin position="243"/>
        <end position="422"/>
    </location>
</feature>
<evidence type="ECO:0000256" key="6">
    <source>
        <dbReference type="ARBA" id="ARBA00013449"/>
    </source>
</evidence>
<evidence type="ECO:0000256" key="5">
    <source>
        <dbReference type="ARBA" id="ARBA00012866"/>
    </source>
</evidence>
<sequence length="450" mass="48717">MAGECDVRHSAIDRQPGRWRTYCRSNFTAGDHCRPVRAGPNLLRNNGNGRRGTMCSDSIVRPLAPTEAAFVQMGGFTGYSLIVDGPLDQGCLRLAFQLLRRSIPILATRLRSEGDEYLLVASGDAAEITTVRGDIDQPLAGSEMDPARALAGLHLVRDGDRTSVTLLTHHGIADAHHSLAIFDELWSLYTDLYESTRVGLENHCYPESLEQVLTDRGFPAAGGGASVRSTGTVLPISDKPAIFAHHRFESDATDRMLAYVRQHGLTVNGLISAAILRAESTRRGVAVSEIVYLYAADLRHRLVPPVAVLGGTTMLGTVLFQARSDRADLADLARDITDRGTADLSDGTVQRRARIPGLPPELEQTSYPIVNSSNWGRIPEFRLPVELVALEFRPAAFCPPVRMPVPPFYVITGFAGRLGIHIGANDPVELLFAQQKLAAVAAELGGITGT</sequence>
<evidence type="ECO:0000256" key="9">
    <source>
        <dbReference type="ARBA" id="ARBA00023315"/>
    </source>
</evidence>
<evidence type="ECO:0000313" key="14">
    <source>
        <dbReference type="EMBL" id="QIS14194.1"/>
    </source>
</evidence>
<evidence type="ECO:0000256" key="1">
    <source>
        <dbReference type="ARBA" id="ARBA00000026"/>
    </source>
</evidence>
<evidence type="ECO:0000256" key="10">
    <source>
        <dbReference type="ARBA" id="ARBA00030465"/>
    </source>
</evidence>
<dbReference type="AlphaFoldDB" id="A0A6G9YLV7"/>
<dbReference type="InterPro" id="IPR031641">
    <property type="entry name" value="PapA_C"/>
</dbReference>
<comment type="similarity">
    <text evidence="4">Belongs to the acyltransferase PapA5 family.</text>
</comment>
<evidence type="ECO:0000256" key="2">
    <source>
        <dbReference type="ARBA" id="ARBA00000625"/>
    </source>
</evidence>
<evidence type="ECO:0000256" key="3">
    <source>
        <dbReference type="ARBA" id="ARBA00001907"/>
    </source>
</evidence>
<dbReference type="Gene3D" id="3.30.559.30">
    <property type="entry name" value="Nonribosomal peptide synthetase, condensation domain"/>
    <property type="match status" value="1"/>
</dbReference>
<comment type="catalytic activity">
    <reaction evidence="2">
        <text>2 a mycocerosyl-[mycocerosic acid synthase] + a phenolphthiocerol = a dimycocerosyl phenolphthiocerol + 2 holo-[mycocerosic acid synthase].</text>
        <dbReference type="EC" id="2.3.1.282"/>
    </reaction>
</comment>
<evidence type="ECO:0000256" key="11">
    <source>
        <dbReference type="ARBA" id="ARBA00032317"/>
    </source>
</evidence>
<evidence type="ECO:0000256" key="12">
    <source>
        <dbReference type="ARBA" id="ARBA00033407"/>
    </source>
</evidence>
<dbReference type="Pfam" id="PF16911">
    <property type="entry name" value="PapA_C"/>
    <property type="match status" value="1"/>
</dbReference>
<dbReference type="InterPro" id="IPR023213">
    <property type="entry name" value="CAT-like_dom_sf"/>
</dbReference>
<dbReference type="EC" id="2.3.1.282" evidence="5"/>
<keyword evidence="7" id="KW-0443">Lipid metabolism</keyword>
<keyword evidence="9" id="KW-0012">Acyltransferase</keyword>
<comment type="catalytic activity">
    <reaction evidence="1">
        <text>2 a mycocerosyl-[mycocerosic acid synthase] + a phthiocerol = a dimycocerosyl phthiocerol + 2 holo-[mycocerosic acid synthase].</text>
        <dbReference type="EC" id="2.3.1.282"/>
    </reaction>
</comment>
<comment type="catalytic activity">
    <reaction evidence="3">
        <text>2 a mycocerosyl-[mycocerosic acid synthase] + a phthiodiolone = a dimycocerosyl phthiodiolone + 2 holo-[mycocerosic acid synthase].</text>
        <dbReference type="EC" id="2.3.1.282"/>
    </reaction>
</comment>
<dbReference type="SUPFAM" id="SSF52777">
    <property type="entry name" value="CoA-dependent acyltransferases"/>
    <property type="match status" value="2"/>
</dbReference>